<comment type="caution">
    <text evidence="1">The sequence shown here is derived from an EMBL/GenBank/DDBJ whole genome shotgun (WGS) entry which is preliminary data.</text>
</comment>
<accession>A0A2H0M187</accession>
<gene>
    <name evidence="1" type="ORF">COV72_01860</name>
</gene>
<dbReference type="EMBL" id="PCWA01000026">
    <property type="protein sequence ID" value="PIQ89684.1"/>
    <property type="molecule type" value="Genomic_DNA"/>
</dbReference>
<dbReference type="Proteomes" id="UP000229641">
    <property type="component" value="Unassembled WGS sequence"/>
</dbReference>
<name>A0A2H0M187_9BACT</name>
<protein>
    <recommendedName>
        <fullName evidence="3">AsmA domain-containing protein</fullName>
    </recommendedName>
</protein>
<dbReference type="AlphaFoldDB" id="A0A2H0M187"/>
<evidence type="ECO:0000313" key="2">
    <source>
        <dbReference type="Proteomes" id="UP000229641"/>
    </source>
</evidence>
<evidence type="ECO:0000313" key="1">
    <source>
        <dbReference type="EMBL" id="PIQ89684.1"/>
    </source>
</evidence>
<sequence>MKRMFVAAIVLAVAILGLVFAKNLIARALIIQGGKAMTGLRFEVKNADLGILKTYLTLRELKVMNPEGFDDRVMAYLPRVQVDYNLADFFEGKAHFEELAVDLEELVVVINADNRVNVKSLQALSPKGGKEQVPLIIDTMRLKIGKVVYKNYAFGAADAREFKLNIEEDFSNIEGADALVGLILMRALSKTNVPALAGIDMGAIKEKIVADVMRQSEGMLQEFKTKTQEKIQEIFQP</sequence>
<reference evidence="1 2" key="1">
    <citation type="submission" date="2017-09" db="EMBL/GenBank/DDBJ databases">
        <title>Depth-based differentiation of microbial function through sediment-hosted aquifers and enrichment of novel symbionts in the deep terrestrial subsurface.</title>
        <authorList>
            <person name="Probst A.J."/>
            <person name="Ladd B."/>
            <person name="Jarett J.K."/>
            <person name="Geller-Mcgrath D.E."/>
            <person name="Sieber C.M."/>
            <person name="Emerson J.B."/>
            <person name="Anantharaman K."/>
            <person name="Thomas B.C."/>
            <person name="Malmstrom R."/>
            <person name="Stieglmeier M."/>
            <person name="Klingl A."/>
            <person name="Woyke T."/>
            <person name="Ryan C.M."/>
            <person name="Banfield J.F."/>
        </authorList>
    </citation>
    <scope>NUCLEOTIDE SEQUENCE [LARGE SCALE GENOMIC DNA]</scope>
    <source>
        <strain evidence="1">CG11_big_fil_rev_8_21_14_0_20_42_13</strain>
    </source>
</reference>
<organism evidence="1 2">
    <name type="scientific">Candidatus Ghiorseimicrobium undicola</name>
    <dbReference type="NCBI Taxonomy" id="1974746"/>
    <lineage>
        <taxon>Bacteria</taxon>
        <taxon>Pseudomonadati</taxon>
        <taxon>Candidatus Omnitrophota</taxon>
        <taxon>Candidatus Ghiorseimicrobium</taxon>
    </lineage>
</organism>
<proteinExistence type="predicted"/>
<evidence type="ECO:0008006" key="3">
    <source>
        <dbReference type="Google" id="ProtNLM"/>
    </source>
</evidence>